<dbReference type="OrthoDB" id="4548523at2"/>
<evidence type="ECO:0000313" key="3">
    <source>
        <dbReference type="Proteomes" id="UP000035721"/>
    </source>
</evidence>
<dbReference type="Gene3D" id="1.20.120.450">
    <property type="entry name" value="dinb family like domain"/>
    <property type="match status" value="1"/>
</dbReference>
<feature type="region of interest" description="Disordered" evidence="1">
    <location>
        <begin position="1"/>
        <end position="29"/>
    </location>
</feature>
<gene>
    <name evidence="2" type="ORF">BN12_170029</name>
</gene>
<keyword evidence="3" id="KW-1185">Reference proteome</keyword>
<protein>
    <submittedName>
        <fullName evidence="2">Mini-circle uncharacterized 19.1 kDa protein</fullName>
    </submittedName>
</protein>
<dbReference type="EMBL" id="CAJB01000079">
    <property type="protein sequence ID" value="CCH77178.1"/>
    <property type="molecule type" value="Genomic_DNA"/>
</dbReference>
<dbReference type="AlphaFoldDB" id="A0A077LU20"/>
<dbReference type="SUPFAM" id="SSF109854">
    <property type="entry name" value="DinB/YfiT-like putative metalloenzymes"/>
    <property type="match status" value="1"/>
</dbReference>
<dbReference type="InterPro" id="IPR007061">
    <property type="entry name" value="MST-like"/>
</dbReference>
<sequence length="193" mass="21812">MSDNSAEVAAGSESGLTDDAFSPKWADDGRPRIPRVASEREALAAYLDYYRATVDMKCSGLTQEQARTRSMPPSTLSLHGLVRHLAGCERWWFQQNFERRDVPFLFFTADNPNLDFDVPVDAEFAADLETWRDECAVSREIVAAHDLDDNARPLDWYEDVDLRWLVLRMITEYAQHCGHADLLREGIDGATGA</sequence>
<evidence type="ECO:0000256" key="1">
    <source>
        <dbReference type="SAM" id="MobiDB-lite"/>
    </source>
</evidence>
<name>A0A077LU20_9MICO</name>
<organism evidence="2 3">
    <name type="scientific">Nostocoides japonicum T1-X7</name>
    <dbReference type="NCBI Taxonomy" id="1194083"/>
    <lineage>
        <taxon>Bacteria</taxon>
        <taxon>Bacillati</taxon>
        <taxon>Actinomycetota</taxon>
        <taxon>Actinomycetes</taxon>
        <taxon>Micrococcales</taxon>
        <taxon>Intrasporangiaceae</taxon>
        <taxon>Nostocoides</taxon>
    </lineage>
</organism>
<dbReference type="RefSeq" id="WP_053079943.1">
    <property type="nucleotide sequence ID" value="NZ_HF570958.1"/>
</dbReference>
<dbReference type="Pfam" id="PF04978">
    <property type="entry name" value="MST"/>
    <property type="match status" value="1"/>
</dbReference>
<dbReference type="STRING" id="1194083.BN12_170029"/>
<reference evidence="2 3" key="1">
    <citation type="journal article" date="2013" name="ISME J.">
        <title>A metabolic model for members of the genus Tetrasphaera involved in enhanced biological phosphorus removal.</title>
        <authorList>
            <person name="Kristiansen R."/>
            <person name="Nguyen H.T.T."/>
            <person name="Saunders A.M."/>
            <person name="Nielsen J.L."/>
            <person name="Wimmer R."/>
            <person name="Le V.Q."/>
            <person name="McIlroy S.J."/>
            <person name="Petrovski S."/>
            <person name="Seviour R.J."/>
            <person name="Calteau A."/>
            <person name="Nielsen K.L."/>
            <person name="Nielsen P.H."/>
        </authorList>
    </citation>
    <scope>NUCLEOTIDE SEQUENCE [LARGE SCALE GENOMIC DNA]</scope>
    <source>
        <strain evidence="2 3">T1-X7</strain>
    </source>
</reference>
<evidence type="ECO:0000313" key="2">
    <source>
        <dbReference type="EMBL" id="CCH77178.1"/>
    </source>
</evidence>
<accession>A0A077LU20</accession>
<dbReference type="Proteomes" id="UP000035721">
    <property type="component" value="Unassembled WGS sequence"/>
</dbReference>
<proteinExistence type="predicted"/>
<comment type="caution">
    <text evidence="2">The sequence shown here is derived from an EMBL/GenBank/DDBJ whole genome shotgun (WGS) entry which is preliminary data.</text>
</comment>
<dbReference type="InterPro" id="IPR034660">
    <property type="entry name" value="DinB/YfiT-like"/>
</dbReference>